<name>A0ABW2S1T6_9NOCA</name>
<protein>
    <recommendedName>
        <fullName evidence="3">Immunity protein 53</fullName>
    </recommendedName>
</protein>
<comment type="caution">
    <text evidence="1">The sequence shown here is derived from an EMBL/GenBank/DDBJ whole genome shotgun (WGS) entry which is preliminary data.</text>
</comment>
<dbReference type="Proteomes" id="UP001596484">
    <property type="component" value="Unassembled WGS sequence"/>
</dbReference>
<organism evidence="1 2">
    <name type="scientific">Rhodococcus daqingensis</name>
    <dbReference type="NCBI Taxonomy" id="2479363"/>
    <lineage>
        <taxon>Bacteria</taxon>
        <taxon>Bacillati</taxon>
        <taxon>Actinomycetota</taxon>
        <taxon>Actinomycetes</taxon>
        <taxon>Mycobacteriales</taxon>
        <taxon>Nocardiaceae</taxon>
        <taxon>Rhodococcus</taxon>
    </lineage>
</organism>
<dbReference type="RefSeq" id="WP_378406999.1">
    <property type="nucleotide sequence ID" value="NZ_JBHTCS010000021.1"/>
</dbReference>
<evidence type="ECO:0008006" key="3">
    <source>
        <dbReference type="Google" id="ProtNLM"/>
    </source>
</evidence>
<reference evidence="2" key="1">
    <citation type="journal article" date="2019" name="Int. J. Syst. Evol. Microbiol.">
        <title>The Global Catalogue of Microorganisms (GCM) 10K type strain sequencing project: providing services to taxonomists for standard genome sequencing and annotation.</title>
        <authorList>
            <consortium name="The Broad Institute Genomics Platform"/>
            <consortium name="The Broad Institute Genome Sequencing Center for Infectious Disease"/>
            <person name="Wu L."/>
            <person name="Ma J."/>
        </authorList>
    </citation>
    <scope>NUCLEOTIDE SEQUENCE [LARGE SCALE GENOMIC DNA]</scope>
    <source>
        <strain evidence="2">ICMP 19430</strain>
    </source>
</reference>
<accession>A0ABW2S1T6</accession>
<evidence type="ECO:0000313" key="2">
    <source>
        <dbReference type="Proteomes" id="UP001596484"/>
    </source>
</evidence>
<gene>
    <name evidence="1" type="ORF">ACFQS9_17625</name>
</gene>
<proteinExistence type="predicted"/>
<dbReference type="EMBL" id="JBHTCS010000021">
    <property type="protein sequence ID" value="MFC7449719.1"/>
    <property type="molecule type" value="Genomic_DNA"/>
</dbReference>
<evidence type="ECO:0000313" key="1">
    <source>
        <dbReference type="EMBL" id="MFC7449719.1"/>
    </source>
</evidence>
<keyword evidence="2" id="KW-1185">Reference proteome</keyword>
<sequence length="86" mass="10203">MSVQLLRIYLDDLGFGERDYAIGHDADDRFCLVRDGDKWVVYFSERGSRWDDVSFDSEKVACMFMLGLFTQRYVERWPRHGSGRTR</sequence>